<organism evidence="1 2">
    <name type="scientific">Podospora pseudopauciseta</name>
    <dbReference type="NCBI Taxonomy" id="2093780"/>
    <lineage>
        <taxon>Eukaryota</taxon>
        <taxon>Fungi</taxon>
        <taxon>Dikarya</taxon>
        <taxon>Ascomycota</taxon>
        <taxon>Pezizomycotina</taxon>
        <taxon>Sordariomycetes</taxon>
        <taxon>Sordariomycetidae</taxon>
        <taxon>Sordariales</taxon>
        <taxon>Podosporaceae</taxon>
        <taxon>Podospora</taxon>
    </lineage>
</organism>
<sequence>MSLAEREAYNARLMPLMRGGDIPRDRSIPVEYITYDLWEGMRAHDRWMANDILEPVFVFMRAQTDKARTKPMGLKEYLEYRERDIGKGYTPRGTDALQNGLVYPLPDLDLARPVDMHCSKQLSIINDIWSFEKKLLTSQTAHEENMDLTRC</sequence>
<comment type="caution">
    <text evidence="1">The sequence shown here is derived from an EMBL/GenBank/DDBJ whole genome shotgun (WGS) entry which is preliminary data.</text>
</comment>
<dbReference type="InterPro" id="IPR008949">
    <property type="entry name" value="Isoprenoid_synthase_dom_sf"/>
</dbReference>
<evidence type="ECO:0000313" key="2">
    <source>
        <dbReference type="Proteomes" id="UP001326199"/>
    </source>
</evidence>
<protein>
    <submittedName>
        <fullName evidence="1">Uncharacterized protein</fullName>
    </submittedName>
</protein>
<reference evidence="1 2" key="1">
    <citation type="journal article" date="2023" name="bioRxiv">
        <title>High-quality genome assemblies of four members of thePodospora anserinaspecies complex.</title>
        <authorList>
            <person name="Ament-Velasquez S.L."/>
            <person name="Vogan A.A."/>
            <person name="Wallerman O."/>
            <person name="Hartmann F."/>
            <person name="Gautier V."/>
            <person name="Silar P."/>
            <person name="Giraud T."/>
            <person name="Johannesson H."/>
        </authorList>
    </citation>
    <scope>NUCLEOTIDE SEQUENCE [LARGE SCALE GENOMIC DNA]</scope>
    <source>
        <strain evidence="1 2">CBS 411.78</strain>
    </source>
</reference>
<dbReference type="EMBL" id="JAFFHB010000004">
    <property type="protein sequence ID" value="KAK4667654.1"/>
    <property type="molecule type" value="Genomic_DNA"/>
</dbReference>
<gene>
    <name evidence="1" type="ORF">QC763_310860</name>
</gene>
<accession>A0ABR0HI79</accession>
<evidence type="ECO:0000313" key="1">
    <source>
        <dbReference type="EMBL" id="KAK4667654.1"/>
    </source>
</evidence>
<name>A0ABR0HI79_9PEZI</name>
<dbReference type="Proteomes" id="UP001326199">
    <property type="component" value="Unassembled WGS sequence"/>
</dbReference>
<dbReference type="RefSeq" id="XP_062767620.1">
    <property type="nucleotide sequence ID" value="XM_062911543.1"/>
</dbReference>
<dbReference type="Gene3D" id="1.10.600.10">
    <property type="entry name" value="Farnesyl Diphosphate Synthase"/>
    <property type="match status" value="1"/>
</dbReference>
<keyword evidence="2" id="KW-1185">Reference proteome</keyword>
<proteinExistence type="predicted"/>
<dbReference type="SUPFAM" id="SSF48576">
    <property type="entry name" value="Terpenoid synthases"/>
    <property type="match status" value="1"/>
</dbReference>
<dbReference type="GeneID" id="87931886"/>